<dbReference type="PANTHER" id="PTHR21192">
    <property type="entry name" value="NUCLEAR PROTEIN E3-3"/>
    <property type="match status" value="1"/>
</dbReference>
<name>A0A4R6WUH5_9PROT</name>
<dbReference type="CDD" id="cd00248">
    <property type="entry name" value="Mth938-like"/>
    <property type="match status" value="1"/>
</dbReference>
<sequence length="125" mass="13344">MDLTPLIPAGRQIIESYGDGRFRVGGMLHEGSILVFPQATLAWPVAGMAELAVESFAPVIARAAEIELLLLGCGPRLALLPKSLRQQLREQGIVLEPMDTGAAARTYNVLMAEGRHVAAALIAIE</sequence>
<gene>
    <name evidence="1" type="ORF">A8950_3123</name>
</gene>
<dbReference type="InterPro" id="IPR036748">
    <property type="entry name" value="MTH938-like_sf"/>
</dbReference>
<dbReference type="SUPFAM" id="SSF64076">
    <property type="entry name" value="MTH938-like"/>
    <property type="match status" value="1"/>
</dbReference>
<evidence type="ECO:0000313" key="1">
    <source>
        <dbReference type="EMBL" id="TDQ80588.1"/>
    </source>
</evidence>
<accession>A0A4R6WUH5</accession>
<dbReference type="InterPro" id="IPR007523">
    <property type="entry name" value="NDUFAF3/AAMDC"/>
</dbReference>
<protein>
    <submittedName>
        <fullName evidence="1">Uncharacterized protein</fullName>
    </submittedName>
</protein>
<dbReference type="RefSeq" id="WP_133614571.1">
    <property type="nucleotide sequence ID" value="NZ_SNYW01000011.1"/>
</dbReference>
<reference evidence="1 2" key="1">
    <citation type="submission" date="2019-03" db="EMBL/GenBank/DDBJ databases">
        <title>Genomic Encyclopedia of Type Strains, Phase III (KMG-III): the genomes of soil and plant-associated and newly described type strains.</title>
        <authorList>
            <person name="Whitman W."/>
        </authorList>
    </citation>
    <scope>NUCLEOTIDE SEQUENCE [LARGE SCALE GENOMIC DNA]</scope>
    <source>
        <strain evidence="1 2">CGMCC 1.7660</strain>
    </source>
</reference>
<dbReference type="Gene3D" id="3.40.1230.10">
    <property type="entry name" value="MTH938-like"/>
    <property type="match status" value="1"/>
</dbReference>
<evidence type="ECO:0000313" key="2">
    <source>
        <dbReference type="Proteomes" id="UP000295783"/>
    </source>
</evidence>
<keyword evidence="2" id="KW-1185">Reference proteome</keyword>
<dbReference type="AlphaFoldDB" id="A0A4R6WUH5"/>
<organism evidence="1 2">
    <name type="scientific">Dongia mobilis</name>
    <dbReference type="NCBI Taxonomy" id="578943"/>
    <lineage>
        <taxon>Bacteria</taxon>
        <taxon>Pseudomonadati</taxon>
        <taxon>Pseudomonadota</taxon>
        <taxon>Alphaproteobacteria</taxon>
        <taxon>Rhodospirillales</taxon>
        <taxon>Dongiaceae</taxon>
        <taxon>Dongia</taxon>
    </lineage>
</organism>
<dbReference type="Proteomes" id="UP000295783">
    <property type="component" value="Unassembled WGS sequence"/>
</dbReference>
<proteinExistence type="predicted"/>
<dbReference type="Pfam" id="PF04430">
    <property type="entry name" value="DUF498"/>
    <property type="match status" value="1"/>
</dbReference>
<dbReference type="EMBL" id="SNYW01000011">
    <property type="protein sequence ID" value="TDQ80588.1"/>
    <property type="molecule type" value="Genomic_DNA"/>
</dbReference>
<dbReference type="PANTHER" id="PTHR21192:SF2">
    <property type="entry name" value="NADH DEHYDROGENASE [UBIQUINONE] 1 ALPHA SUBCOMPLEX ASSEMBLY FACTOR 3"/>
    <property type="match status" value="1"/>
</dbReference>
<comment type="caution">
    <text evidence="1">The sequence shown here is derived from an EMBL/GenBank/DDBJ whole genome shotgun (WGS) entry which is preliminary data.</text>
</comment>
<dbReference type="OrthoDB" id="7351393at2"/>